<feature type="binding site" evidence="13">
    <location>
        <position position="923"/>
    </location>
    <ligand>
        <name>L-glutamate</name>
        <dbReference type="ChEBI" id="CHEBI:29985"/>
    </ligand>
</feature>
<evidence type="ECO:0000256" key="10">
    <source>
        <dbReference type="ARBA" id="ARBA00023180"/>
    </source>
</evidence>
<feature type="domain" description="Ionotropic glutamate receptor C-terminal" evidence="17">
    <location>
        <begin position="839"/>
        <end position="1232"/>
    </location>
</feature>
<feature type="non-terminal residue" evidence="19">
    <location>
        <position position="1314"/>
    </location>
</feature>
<keyword evidence="8 16" id="KW-0472">Membrane</keyword>
<dbReference type="GO" id="GO:0015276">
    <property type="term" value="F:ligand-gated monoatomic ion channel activity"/>
    <property type="evidence" value="ECO:0007669"/>
    <property type="project" value="InterPro"/>
</dbReference>
<keyword evidence="3" id="KW-0813">Transport</keyword>
<dbReference type="OrthoDB" id="5984008at2759"/>
<proteinExistence type="inferred from homology"/>
<evidence type="ECO:0000256" key="15">
    <source>
        <dbReference type="PIRSR" id="PIRSR601508-3"/>
    </source>
</evidence>
<evidence type="ECO:0000259" key="17">
    <source>
        <dbReference type="SMART" id="SM00079"/>
    </source>
</evidence>
<dbReference type="EMBL" id="CAJDYZ010008101">
    <property type="protein sequence ID" value="CAD1475040.1"/>
    <property type="molecule type" value="Genomic_DNA"/>
</dbReference>
<feature type="site" description="Interaction with the cone snail toxin Con-ikot-ikot" evidence="14">
    <location>
        <position position="1094"/>
    </location>
</feature>
<keyword evidence="6 16" id="KW-1133">Transmembrane helix</keyword>
<evidence type="ECO:0000256" key="16">
    <source>
        <dbReference type="SAM" id="Phobius"/>
    </source>
</evidence>
<dbReference type="InterPro" id="IPR028082">
    <property type="entry name" value="Peripla_BP_I"/>
</dbReference>
<dbReference type="GO" id="GO:0038023">
    <property type="term" value="F:signaling receptor activity"/>
    <property type="evidence" value="ECO:0007669"/>
    <property type="project" value="InterPro"/>
</dbReference>
<evidence type="ECO:0000256" key="5">
    <source>
        <dbReference type="ARBA" id="ARBA00022692"/>
    </source>
</evidence>
<evidence type="ECO:0000256" key="8">
    <source>
        <dbReference type="ARBA" id="ARBA00023136"/>
    </source>
</evidence>
<dbReference type="InterPro" id="IPR001508">
    <property type="entry name" value="Iono_Glu_rcpt_met"/>
</dbReference>
<keyword evidence="10" id="KW-0325">Glycoprotein</keyword>
<sequence length="1314" mass="150917">MRIVPPYVMYNSNSDAFYRYYIDLPNDIASFANFDQKYRHLNPNIELFFLRIGQCCGISPARLTIRSLKIENETEVVNFTVAYPGPSGFTIMMLKRRKQVSVLQVPNDPGDRLVWISFAFAFLLPIFLLYILERYSPFSYRNNRAKYRNEADDRFSSLMGWRGTAEKFIRKNSDLSLDSVAVRLRHRRRCSISLAYEIRERLEESIESIDDLRKHHRVRYSSAFFPGYFLTVTKLENCFRWVLQTYDVGREYTNRPGQIRLRRVGLSVRGQVHDDVFCDERRGICSERGACGEGGPQCKPHLRIRSYSGCYRHEVSRANELLPQTDRRRVSARNLERRLNALEKKRWDKSPLRAIRILTRPRQFVVVISFSAYRSPLTSDTRHSVYCWYRYQLDRRIKKKVGLFVKTRSSPHKRLVGFAIAVCGYLGFCGEFAVHGQENTTSDRVPTRTRPETNKVANSSVISALETIKEKYPGHLGKVWSVQVNESDVNGTLDRICSAWDSAVGKGGTRVPDLVMDTTTAGLAAKISNSFTAALGIPTLSAQYGQEGDLLYWRNLNMDQQGYLIQVMPPADLIPQAIRELCVQLNISNAAILYDQNFVMDHKYKSLLLNVATRHVINEIDPELGGMKKQLSSLRDLDIVNYFVLGDENVINAALETAEASNFTGKKFGWFLLTPEINVSPNCDCKNISALFMRPEFSKKNPTTEPSLPKPVISSAFYYDLLQLGVHAMKSALDNGDWPMEPKHITCDEYDNTNTPKRKLNFFNRLKEAYKNMTPTYAGIKWGSKNGEHQAKFDMSVHLIDVKDGVVSNDVEGGSWNASISTPLQITNNDVMNITAVKSYRVVTILQPPFVMYNADNNEYYGFCIDLLNEIQDTVDFQYEIRQVEDKQFGNLSPNGSWNGMMKELIEKRADIALGSLWVTAERERVVDFTVPYYDLVGLSIMMLKTKTTTSLFKFLTVLESEVWFCILAAYLFTSVLLWIFDRWSPYSYQNNREKYKNDDEKREFNLRECFWFCMTSLTPQGGGEAPKNLSGRLVAATWWLFGFIIIASYTANLAAFLTVSRLEIPIETLEDLSKQYKIQYAPVLNSSAYVYFKRMAAIELSIWKNMSLNDNLSDIERAELAVWDYPVSDKYTKMLQAMEEAGFPSSIDEAVQRVRRLRTNNEFAYIGDSTIIKYLTMTNCDLVQVGEDFSRKPYAIAVQQGSPLKDAFNNAILTLLNKRKLEKLKDKWWKKNPKRKDCDAENSQSDGISIQNIGGVFVVIFLGIIFACFTLAFEYWYYRHRTKITNINRNSMTKGKVTQVKPLRFNLQPAPTH</sequence>
<keyword evidence="9" id="KW-0675">Receptor</keyword>
<feature type="transmembrane region" description="Helical" evidence="16">
    <location>
        <begin position="962"/>
        <end position="981"/>
    </location>
</feature>
<dbReference type="SUPFAM" id="SSF53850">
    <property type="entry name" value="Periplasmic binding protein-like II"/>
    <property type="match status" value="1"/>
</dbReference>
<evidence type="ECO:0000256" key="9">
    <source>
        <dbReference type="ARBA" id="ARBA00023170"/>
    </source>
</evidence>
<evidence type="ECO:0000256" key="1">
    <source>
        <dbReference type="ARBA" id="ARBA00004651"/>
    </source>
</evidence>
<dbReference type="Gene3D" id="3.40.190.10">
    <property type="entry name" value="Periplasmic binding protein-like II"/>
    <property type="match status" value="3"/>
</dbReference>
<feature type="site" description="Crucial to convey clamshell closure to channel opening" evidence="14">
    <location>
        <position position="1067"/>
    </location>
</feature>
<feature type="transmembrane region" description="Helical" evidence="16">
    <location>
        <begin position="1037"/>
        <end position="1058"/>
    </location>
</feature>
<feature type="binding site" evidence="13">
    <location>
        <position position="1169"/>
    </location>
    <ligand>
        <name>L-glutamate</name>
        <dbReference type="ChEBI" id="CHEBI:29985"/>
    </ligand>
</feature>
<keyword evidence="4" id="KW-1003">Cell membrane</keyword>
<evidence type="ECO:0000313" key="20">
    <source>
        <dbReference type="Proteomes" id="UP000752696"/>
    </source>
</evidence>
<evidence type="ECO:0000256" key="6">
    <source>
        <dbReference type="ARBA" id="ARBA00022989"/>
    </source>
</evidence>
<dbReference type="GO" id="GO:0005886">
    <property type="term" value="C:plasma membrane"/>
    <property type="evidence" value="ECO:0007669"/>
    <property type="project" value="UniProtKB-SubCell"/>
</dbReference>
<evidence type="ECO:0000256" key="3">
    <source>
        <dbReference type="ARBA" id="ARBA00022448"/>
    </source>
</evidence>
<organism evidence="19 20">
    <name type="scientific">Heterotrigona itama</name>
    <dbReference type="NCBI Taxonomy" id="395501"/>
    <lineage>
        <taxon>Eukaryota</taxon>
        <taxon>Metazoa</taxon>
        <taxon>Ecdysozoa</taxon>
        <taxon>Arthropoda</taxon>
        <taxon>Hexapoda</taxon>
        <taxon>Insecta</taxon>
        <taxon>Pterygota</taxon>
        <taxon>Neoptera</taxon>
        <taxon>Endopterygota</taxon>
        <taxon>Hymenoptera</taxon>
        <taxon>Apocrita</taxon>
        <taxon>Aculeata</taxon>
        <taxon>Apoidea</taxon>
        <taxon>Anthophila</taxon>
        <taxon>Apidae</taxon>
        <taxon>Heterotrigona</taxon>
    </lineage>
</organism>
<feature type="disulfide bond" evidence="15">
    <location>
        <begin position="1181"/>
        <end position="1239"/>
    </location>
</feature>
<evidence type="ECO:0000256" key="2">
    <source>
        <dbReference type="ARBA" id="ARBA00008685"/>
    </source>
</evidence>
<keyword evidence="20" id="KW-1185">Reference proteome</keyword>
<evidence type="ECO:0008006" key="21">
    <source>
        <dbReference type="Google" id="ProtNLM"/>
    </source>
</evidence>
<evidence type="ECO:0000256" key="11">
    <source>
        <dbReference type="ARBA" id="ARBA00023286"/>
    </source>
</evidence>
<keyword evidence="5 16" id="KW-0812">Transmembrane</keyword>
<dbReference type="InterPro" id="IPR019594">
    <property type="entry name" value="Glu/Gly-bd"/>
</dbReference>
<comment type="similarity">
    <text evidence="2">Belongs to the glutamate-gated ion channel (TC 1.A.10.1) family.</text>
</comment>
<dbReference type="FunFam" id="3.40.190.10:FF:000142">
    <property type="entry name" value="Ionotropic receptor 25a"/>
    <property type="match status" value="1"/>
</dbReference>
<dbReference type="PANTHER" id="PTHR18966">
    <property type="entry name" value="IONOTROPIC GLUTAMATE RECEPTOR"/>
    <property type="match status" value="1"/>
</dbReference>
<dbReference type="SMART" id="SM00918">
    <property type="entry name" value="Lig_chan-Glu_bd"/>
    <property type="match status" value="1"/>
</dbReference>
<gene>
    <name evidence="19" type="ORF">MHI_LOCUS510129</name>
</gene>
<feature type="domain" description="Ionotropic glutamate receptor L-glutamate and glycine-binding" evidence="18">
    <location>
        <begin position="849"/>
        <end position="907"/>
    </location>
</feature>
<reference evidence="19" key="1">
    <citation type="submission" date="2020-07" db="EMBL/GenBank/DDBJ databases">
        <authorList>
            <person name="Nazaruddin N."/>
        </authorList>
    </citation>
    <scope>NUCLEOTIDE SEQUENCE</scope>
</reference>
<dbReference type="SMART" id="SM00079">
    <property type="entry name" value="PBPe"/>
    <property type="match status" value="1"/>
</dbReference>
<feature type="transmembrane region" description="Helical" evidence="16">
    <location>
        <begin position="113"/>
        <end position="132"/>
    </location>
</feature>
<keyword evidence="11" id="KW-1071">Ligand-gated ion channel</keyword>
<dbReference type="Gene3D" id="1.10.287.70">
    <property type="match status" value="1"/>
</dbReference>
<feature type="binding site" evidence="13">
    <location>
        <position position="1088"/>
    </location>
    <ligand>
        <name>L-glutamate</name>
        <dbReference type="ChEBI" id="CHEBI:29985"/>
    </ligand>
</feature>
<dbReference type="Proteomes" id="UP000752696">
    <property type="component" value="Unassembled WGS sequence"/>
</dbReference>
<dbReference type="CDD" id="cd13717">
    <property type="entry name" value="PBP2_iGluR_putative"/>
    <property type="match status" value="1"/>
</dbReference>
<dbReference type="SUPFAM" id="SSF53822">
    <property type="entry name" value="Periplasmic binding protein-like I"/>
    <property type="match status" value="1"/>
</dbReference>
<dbReference type="PRINTS" id="PR00177">
    <property type="entry name" value="NMDARECEPTOR"/>
</dbReference>
<comment type="caution">
    <text evidence="19">The sequence shown here is derived from an EMBL/GenBank/DDBJ whole genome shotgun (WGS) entry which is preliminary data.</text>
</comment>
<keyword evidence="15" id="KW-1015">Disulfide bond</keyword>
<protein>
    <recommendedName>
        <fullName evidence="21">Ionotropic glutamate receptor C-terminal domain-containing protein</fullName>
    </recommendedName>
</protein>
<evidence type="ECO:0000313" key="19">
    <source>
        <dbReference type="EMBL" id="CAD1475040.1"/>
    </source>
</evidence>
<evidence type="ECO:0000259" key="18">
    <source>
        <dbReference type="SMART" id="SM00918"/>
    </source>
</evidence>
<accession>A0A6V7H6E7</accession>
<evidence type="ECO:0000256" key="4">
    <source>
        <dbReference type="ARBA" id="ARBA00022475"/>
    </source>
</evidence>
<dbReference type="Pfam" id="PF00060">
    <property type="entry name" value="Lig_chan"/>
    <property type="match status" value="1"/>
</dbReference>
<keyword evidence="7" id="KW-0406">Ion transport</keyword>
<dbReference type="SUPFAM" id="SSF81324">
    <property type="entry name" value="Voltage-gated potassium channels"/>
    <property type="match status" value="1"/>
</dbReference>
<evidence type="ECO:0000256" key="7">
    <source>
        <dbReference type="ARBA" id="ARBA00023065"/>
    </source>
</evidence>
<evidence type="ECO:0000256" key="13">
    <source>
        <dbReference type="PIRSR" id="PIRSR601508-1"/>
    </source>
</evidence>
<keyword evidence="12" id="KW-0407">Ion channel</keyword>
<evidence type="ECO:0000256" key="14">
    <source>
        <dbReference type="PIRSR" id="PIRSR601508-2"/>
    </source>
</evidence>
<feature type="transmembrane region" description="Helical" evidence="16">
    <location>
        <begin position="1254"/>
        <end position="1279"/>
    </location>
</feature>
<dbReference type="FunFam" id="1.10.287.70:FF:000080">
    <property type="entry name" value="Glutamate receptor ionotropic, kainate"/>
    <property type="match status" value="1"/>
</dbReference>
<evidence type="ECO:0000256" key="12">
    <source>
        <dbReference type="ARBA" id="ARBA00023303"/>
    </source>
</evidence>
<dbReference type="InterPro" id="IPR015683">
    <property type="entry name" value="Ionotropic_Glu_rcpt"/>
</dbReference>
<comment type="subcellular location">
    <subcellularLocation>
        <location evidence="1">Cell membrane</location>
        <topology evidence="1">Multi-pass membrane protein</topology>
    </subcellularLocation>
</comment>
<name>A0A6V7H6E7_9HYME</name>
<dbReference type="InterPro" id="IPR001320">
    <property type="entry name" value="Iontro_rcpt_C"/>
</dbReference>
<dbReference type="Pfam" id="PF10613">
    <property type="entry name" value="Lig_chan-Glu_bd"/>
    <property type="match status" value="1"/>
</dbReference>